<organism evidence="1 2">
    <name type="scientific">Xylocopilactobacillus apis</name>
    <dbReference type="NCBI Taxonomy" id="2932183"/>
    <lineage>
        <taxon>Bacteria</taxon>
        <taxon>Bacillati</taxon>
        <taxon>Bacillota</taxon>
        <taxon>Bacilli</taxon>
        <taxon>Lactobacillales</taxon>
        <taxon>Lactobacillaceae</taxon>
        <taxon>Xylocopilactobacillus</taxon>
    </lineage>
</organism>
<keyword evidence="2" id="KW-1185">Reference proteome</keyword>
<sequence>MAIKISNSLKELIKATNLGLSRDHPLAGWNILTILYHDGTSSIEPITIDFLIRKYNSQYLDSDDDETPITDGIMKHVLDVLTDQAKLVERMSRKIRQRMKNGNYHVSHSAIYRITSSGIEYLNMMQKVVDAENTITSNINQINEYCHLIDILTDLNTDTQTTKLYNYFVRMLNTYDSVMKGMHKLDADLDEIANDLNFNHGSDAAKHLQDMLNKKAIPSFRQLLDIAPKIQSLANSPKFSNRVAHSQQGTDDLDTAHAINDQHAMTQRFRQTQSYVQKQLTRIAKSLDPSTSAIDSSLDSVYLLFNTILKAIELLSREYQHIKGQSIDLKALTAKIDQLLIGYQNLKIESSIPIHLPQDRLIDDPTDLLEAASIGPVLYQANNRIKKIATEADNPAKANDPIDDLTPQKAFMEFKELVMKGHDHAIVDQNLDFQTKVARDEVIRLYSATKYDHYDSFSPFGRPIYSAEILPDTGPIRIHYTNEKFSVYLPHGFQINFEEGEMK</sequence>
<evidence type="ECO:0000313" key="2">
    <source>
        <dbReference type="Proteomes" id="UP001321804"/>
    </source>
</evidence>
<reference evidence="1 2" key="1">
    <citation type="journal article" date="2023" name="Microbiol. Spectr.">
        <title>Symbiosis of Carpenter Bees with Uncharacterized Lactic Acid Bacteria Showing NAD Auxotrophy.</title>
        <authorList>
            <person name="Kawasaki S."/>
            <person name="Ozawa K."/>
            <person name="Mori T."/>
            <person name="Yamamoto A."/>
            <person name="Ito M."/>
            <person name="Ohkuma M."/>
            <person name="Sakamoto M."/>
            <person name="Matsutani M."/>
        </authorList>
    </citation>
    <scope>NUCLEOTIDE SEQUENCE [LARGE SCALE GENOMIC DNA]</scope>
    <source>
        <strain evidence="1 2">KimC2</strain>
    </source>
</reference>
<evidence type="ECO:0000313" key="1">
    <source>
        <dbReference type="EMBL" id="BDR56682.1"/>
    </source>
</evidence>
<dbReference type="EMBL" id="AP026801">
    <property type="protein sequence ID" value="BDR56682.1"/>
    <property type="molecule type" value="Genomic_DNA"/>
</dbReference>
<dbReference type="KEGG" id="xak:KIMC2_12440"/>
<proteinExistence type="predicted"/>
<gene>
    <name evidence="1" type="ORF">KIMC2_12440</name>
</gene>
<dbReference type="RefSeq" id="WP_317695033.1">
    <property type="nucleotide sequence ID" value="NZ_AP026801.1"/>
</dbReference>
<accession>A0AAU9DIQ6</accession>
<dbReference type="Proteomes" id="UP001321804">
    <property type="component" value="Chromosome"/>
</dbReference>
<name>A0AAU9DIQ6_9LACO</name>
<protein>
    <submittedName>
        <fullName evidence="1">Uncharacterized protein</fullName>
    </submittedName>
</protein>
<dbReference type="AlphaFoldDB" id="A0AAU9DIQ6"/>